<feature type="transmembrane region" description="Helical" evidence="6">
    <location>
        <begin position="145"/>
        <end position="164"/>
    </location>
</feature>
<proteinExistence type="inferred from homology"/>
<dbReference type="Gene3D" id="1.10.3730.20">
    <property type="match status" value="1"/>
</dbReference>
<evidence type="ECO:0000256" key="6">
    <source>
        <dbReference type="RuleBase" id="RU363077"/>
    </source>
</evidence>
<feature type="transmembrane region" description="Helical" evidence="6">
    <location>
        <begin position="118"/>
        <end position="139"/>
    </location>
</feature>
<evidence type="ECO:0000256" key="4">
    <source>
        <dbReference type="ARBA" id="ARBA00022989"/>
    </source>
</evidence>
<evidence type="ECO:0000256" key="3">
    <source>
        <dbReference type="ARBA" id="ARBA00022692"/>
    </source>
</evidence>
<feature type="transmembrane region" description="Helical" evidence="6">
    <location>
        <begin position="86"/>
        <end position="106"/>
    </location>
</feature>
<keyword evidence="4 6" id="KW-1133">Transmembrane helix</keyword>
<comment type="caution">
    <text evidence="8">The sequence shown here is derived from an EMBL/GenBank/DDBJ whole genome shotgun (WGS) entry which is preliminary data.</text>
</comment>
<dbReference type="InterPro" id="IPR037185">
    <property type="entry name" value="EmrE-like"/>
</dbReference>
<sequence>MALFKGPKLLGAVMVSATGDWVKGGIYLVGNAVCVSIWYILQVPFCKSYLDPLSLATWMCFLGTLQCVVMAFFLESNYLQIWKLSTFWEVPCILYGGVFGSGANFFLQSWCISVKGPLYSAIFTPLSAVITAILSTLFLHEELHIGSILGAITIIVGLYVVLWGKADDVKSESLAINSSGSKGGVDSDCIDVRVQSQTNLSEPLLSDNGDSNTQAC</sequence>
<feature type="domain" description="EamA" evidence="7">
    <location>
        <begin position="23"/>
        <end position="162"/>
    </location>
</feature>
<dbReference type="Pfam" id="PF00892">
    <property type="entry name" value="EamA"/>
    <property type="match status" value="1"/>
</dbReference>
<organism evidence="8 9">
    <name type="scientific">Panicum virgatum</name>
    <name type="common">Blackwell switchgrass</name>
    <dbReference type="NCBI Taxonomy" id="38727"/>
    <lineage>
        <taxon>Eukaryota</taxon>
        <taxon>Viridiplantae</taxon>
        <taxon>Streptophyta</taxon>
        <taxon>Embryophyta</taxon>
        <taxon>Tracheophyta</taxon>
        <taxon>Spermatophyta</taxon>
        <taxon>Magnoliopsida</taxon>
        <taxon>Liliopsida</taxon>
        <taxon>Poales</taxon>
        <taxon>Poaceae</taxon>
        <taxon>PACMAD clade</taxon>
        <taxon>Panicoideae</taxon>
        <taxon>Panicodae</taxon>
        <taxon>Paniceae</taxon>
        <taxon>Panicinae</taxon>
        <taxon>Panicum</taxon>
        <taxon>Panicum sect. Hiantes</taxon>
    </lineage>
</organism>
<evidence type="ECO:0000313" key="8">
    <source>
        <dbReference type="EMBL" id="KAG2635157.1"/>
    </source>
</evidence>
<dbReference type="SUPFAM" id="SSF103481">
    <property type="entry name" value="Multidrug resistance efflux transporter EmrE"/>
    <property type="match status" value="1"/>
</dbReference>
<dbReference type="Proteomes" id="UP000823388">
    <property type="component" value="Chromosome 2N"/>
</dbReference>
<evidence type="ECO:0000256" key="2">
    <source>
        <dbReference type="ARBA" id="ARBA00007635"/>
    </source>
</evidence>
<comment type="subcellular location">
    <subcellularLocation>
        <location evidence="1 6">Membrane</location>
        <topology evidence="1 6">Multi-pass membrane protein</topology>
    </subcellularLocation>
</comment>
<dbReference type="AlphaFoldDB" id="A0A8T0VL73"/>
<accession>A0A8T0VL73</accession>
<protein>
    <recommendedName>
        <fullName evidence="6">WAT1-related protein</fullName>
    </recommendedName>
</protein>
<dbReference type="GO" id="GO:0022857">
    <property type="term" value="F:transmembrane transporter activity"/>
    <property type="evidence" value="ECO:0007669"/>
    <property type="project" value="InterPro"/>
</dbReference>
<evidence type="ECO:0000256" key="1">
    <source>
        <dbReference type="ARBA" id="ARBA00004141"/>
    </source>
</evidence>
<comment type="similarity">
    <text evidence="2 6">Belongs to the drug/metabolite transporter (DMT) superfamily. Plant drug/metabolite exporter (P-DME) (TC 2.A.7.4) family.</text>
</comment>
<keyword evidence="9" id="KW-1185">Reference proteome</keyword>
<evidence type="ECO:0000313" key="9">
    <source>
        <dbReference type="Proteomes" id="UP000823388"/>
    </source>
</evidence>
<evidence type="ECO:0000259" key="7">
    <source>
        <dbReference type="Pfam" id="PF00892"/>
    </source>
</evidence>
<dbReference type="InterPro" id="IPR000620">
    <property type="entry name" value="EamA_dom"/>
</dbReference>
<keyword evidence="3 6" id="KW-0812">Transmembrane</keyword>
<reference evidence="8" key="1">
    <citation type="submission" date="2020-05" db="EMBL/GenBank/DDBJ databases">
        <title>WGS assembly of Panicum virgatum.</title>
        <authorList>
            <person name="Lovell J.T."/>
            <person name="Jenkins J."/>
            <person name="Shu S."/>
            <person name="Juenger T.E."/>
            <person name="Schmutz J."/>
        </authorList>
    </citation>
    <scope>NUCLEOTIDE SEQUENCE</scope>
    <source>
        <strain evidence="8">AP13</strain>
    </source>
</reference>
<gene>
    <name evidence="8" type="ORF">PVAP13_2NG336138</name>
</gene>
<dbReference type="PANTHER" id="PTHR31218">
    <property type="entry name" value="WAT1-RELATED PROTEIN"/>
    <property type="match status" value="1"/>
</dbReference>
<feature type="transmembrane region" description="Helical" evidence="6">
    <location>
        <begin position="53"/>
        <end position="74"/>
    </location>
</feature>
<evidence type="ECO:0000256" key="5">
    <source>
        <dbReference type="ARBA" id="ARBA00023136"/>
    </source>
</evidence>
<keyword evidence="5 6" id="KW-0472">Membrane</keyword>
<dbReference type="EMBL" id="CM029040">
    <property type="protein sequence ID" value="KAG2635157.1"/>
    <property type="molecule type" value="Genomic_DNA"/>
</dbReference>
<dbReference type="InterPro" id="IPR030184">
    <property type="entry name" value="WAT1-related"/>
</dbReference>
<feature type="transmembrane region" description="Helical" evidence="6">
    <location>
        <begin position="24"/>
        <end position="41"/>
    </location>
</feature>
<name>A0A8T0VL73_PANVG</name>
<dbReference type="GO" id="GO:0016020">
    <property type="term" value="C:membrane"/>
    <property type="evidence" value="ECO:0007669"/>
    <property type="project" value="UniProtKB-SubCell"/>
</dbReference>